<dbReference type="PANTHER" id="PTHR30557:SF1">
    <property type="entry name" value="PHOSPHOMETHYLPYRIMIDINE SYNTHASE, CHLOROPLASTIC"/>
    <property type="match status" value="1"/>
</dbReference>
<dbReference type="HAMAP" id="MF_00089">
    <property type="entry name" value="ThiC"/>
    <property type="match status" value="1"/>
</dbReference>
<evidence type="ECO:0000256" key="9">
    <source>
        <dbReference type="ARBA" id="ARBA00023239"/>
    </source>
</evidence>
<gene>
    <name evidence="10 14" type="primary">thiC</name>
    <name evidence="14" type="ORF">JIN78_02190</name>
</gene>
<comment type="cofactor">
    <cofactor evidence="10">
        <name>[4Fe-4S] cluster</name>
        <dbReference type="ChEBI" id="CHEBI:49883"/>
    </cofactor>
    <text evidence="10">Binds 1 [4Fe-4S] cluster per subunit. The cluster is coordinated with 3 cysteines and an exchangeable S-adenosyl-L-methionine.</text>
</comment>
<evidence type="ECO:0000313" key="14">
    <source>
        <dbReference type="EMBL" id="MBK1832858.1"/>
    </source>
</evidence>
<dbReference type="InterPro" id="IPR037509">
    <property type="entry name" value="ThiC"/>
</dbReference>
<keyword evidence="11" id="KW-0175">Coiled coil</keyword>
<evidence type="ECO:0000256" key="5">
    <source>
        <dbReference type="ARBA" id="ARBA00022833"/>
    </source>
</evidence>
<feature type="binding site" evidence="10">
    <location>
        <begin position="490"/>
        <end position="493"/>
    </location>
    <ligand>
        <name>substrate</name>
    </ligand>
</feature>
<dbReference type="GO" id="GO:0009228">
    <property type="term" value="P:thiamine biosynthetic process"/>
    <property type="evidence" value="ECO:0007669"/>
    <property type="project" value="UniProtKB-UniRule"/>
</dbReference>
<keyword evidence="4 10" id="KW-0479">Metal-binding</keyword>
<keyword evidence="7 10" id="KW-0408">Iron</keyword>
<feature type="binding site" evidence="10">
    <location>
        <begin position="449"/>
        <end position="451"/>
    </location>
    <ligand>
        <name>substrate</name>
    </ligand>
</feature>
<protein>
    <recommendedName>
        <fullName evidence="10">Phosphomethylpyrimidine synthase</fullName>
        <ecNumber evidence="10">4.1.99.17</ecNumber>
    </recommendedName>
    <alternativeName>
        <fullName evidence="10">Hydroxymethylpyrimidine phosphate synthase</fullName>
        <shortName evidence="10">HMP-P synthase</shortName>
        <shortName evidence="10">HMP-phosphate synthase</shortName>
        <shortName evidence="10">HMPP synthase</shortName>
    </alternativeName>
    <alternativeName>
        <fullName evidence="10">Thiamine biosynthesis protein ThiC</fullName>
    </alternativeName>
</protein>
<evidence type="ECO:0000256" key="10">
    <source>
        <dbReference type="HAMAP-Rule" id="MF_00089"/>
    </source>
</evidence>
<dbReference type="EMBL" id="JAENIO010000003">
    <property type="protein sequence ID" value="MBK1832858.1"/>
    <property type="molecule type" value="Genomic_DNA"/>
</dbReference>
<dbReference type="RefSeq" id="WP_200390292.1">
    <property type="nucleotide sequence ID" value="NZ_JAENIO010000003.1"/>
</dbReference>
<feature type="coiled-coil region" evidence="11">
    <location>
        <begin position="216"/>
        <end position="243"/>
    </location>
</feature>
<evidence type="ECO:0000313" key="15">
    <source>
        <dbReference type="Proteomes" id="UP000604083"/>
    </source>
</evidence>
<dbReference type="SFLD" id="SFLDS00113">
    <property type="entry name" value="Radical_SAM_Phosphomethylpyrim"/>
    <property type="match status" value="1"/>
</dbReference>
<evidence type="ECO:0000259" key="13">
    <source>
        <dbReference type="Pfam" id="PF13667"/>
    </source>
</evidence>
<keyword evidence="15" id="KW-1185">Reference proteome</keyword>
<dbReference type="NCBIfam" id="NF009895">
    <property type="entry name" value="PRK13352.1"/>
    <property type="match status" value="1"/>
</dbReference>
<feature type="binding site" evidence="10">
    <location>
        <position position="556"/>
    </location>
    <ligand>
        <name>substrate</name>
    </ligand>
</feature>
<evidence type="ECO:0000256" key="2">
    <source>
        <dbReference type="ARBA" id="ARBA00022485"/>
    </source>
</evidence>
<comment type="catalytic activity">
    <reaction evidence="10">
        <text>5-amino-1-(5-phospho-beta-D-ribosyl)imidazole + S-adenosyl-L-methionine = 4-amino-2-methyl-5-(phosphooxymethyl)pyrimidine + CO + 5'-deoxyadenosine + formate + L-methionine + 3 H(+)</text>
        <dbReference type="Rhea" id="RHEA:24840"/>
        <dbReference type="ChEBI" id="CHEBI:15378"/>
        <dbReference type="ChEBI" id="CHEBI:15740"/>
        <dbReference type="ChEBI" id="CHEBI:17245"/>
        <dbReference type="ChEBI" id="CHEBI:17319"/>
        <dbReference type="ChEBI" id="CHEBI:57844"/>
        <dbReference type="ChEBI" id="CHEBI:58354"/>
        <dbReference type="ChEBI" id="CHEBI:59789"/>
        <dbReference type="ChEBI" id="CHEBI:137981"/>
        <dbReference type="EC" id="4.1.99.17"/>
    </reaction>
</comment>
<keyword evidence="8 10" id="KW-0411">Iron-sulfur</keyword>
<dbReference type="InterPro" id="IPR002817">
    <property type="entry name" value="ThiC/BzaA/B"/>
</dbReference>
<feature type="region of interest" description="Disordered" evidence="12">
    <location>
        <begin position="1"/>
        <end position="22"/>
    </location>
</feature>
<dbReference type="Gene3D" id="6.10.250.620">
    <property type="match status" value="1"/>
</dbReference>
<keyword evidence="2 10" id="KW-0004">4Fe-4S</keyword>
<evidence type="ECO:0000256" key="6">
    <source>
        <dbReference type="ARBA" id="ARBA00022977"/>
    </source>
</evidence>
<dbReference type="GO" id="GO:0070284">
    <property type="term" value="F:phosphomethylpyrimidine synthase activity"/>
    <property type="evidence" value="ECO:0007669"/>
    <property type="project" value="UniProtKB-EC"/>
</dbReference>
<feature type="binding site" evidence="10">
    <location>
        <position position="364"/>
    </location>
    <ligand>
        <name>substrate</name>
    </ligand>
</feature>
<feature type="binding site" evidence="10">
    <location>
        <position position="393"/>
    </location>
    <ligand>
        <name>substrate</name>
    </ligand>
</feature>
<dbReference type="InterPro" id="IPR025747">
    <property type="entry name" value="ThiC-associated_dom"/>
</dbReference>
<evidence type="ECO:0000256" key="3">
    <source>
        <dbReference type="ARBA" id="ARBA00022691"/>
    </source>
</evidence>
<dbReference type="PANTHER" id="PTHR30557">
    <property type="entry name" value="THIAMINE BIOSYNTHESIS PROTEIN THIC"/>
    <property type="match status" value="1"/>
</dbReference>
<dbReference type="Proteomes" id="UP000604083">
    <property type="component" value="Unassembled WGS sequence"/>
</dbReference>
<accession>A0A934RP17</accession>
<dbReference type="Gene3D" id="3.20.20.540">
    <property type="entry name" value="Radical SAM ThiC family, central domain"/>
    <property type="match status" value="1"/>
</dbReference>
<comment type="function">
    <text evidence="1 10">Catalyzes the synthesis of the hydroxymethylpyrimidine phosphate (HMP-P) moiety of thiamine from aminoimidazole ribotide (AIR) in a radical S-adenosyl-L-methionine (SAM)-dependent reaction.</text>
</comment>
<dbReference type="NCBIfam" id="TIGR00190">
    <property type="entry name" value="thiC"/>
    <property type="match status" value="1"/>
</dbReference>
<keyword evidence="5 10" id="KW-0862">Zinc</keyword>
<evidence type="ECO:0000256" key="4">
    <source>
        <dbReference type="ARBA" id="ARBA00022723"/>
    </source>
</evidence>
<dbReference type="Pfam" id="PF13667">
    <property type="entry name" value="ThiC-associated"/>
    <property type="match status" value="1"/>
</dbReference>
<feature type="binding site" evidence="10">
    <location>
        <position position="529"/>
    </location>
    <ligand>
        <name>substrate</name>
    </ligand>
</feature>
<dbReference type="GO" id="GO:0009229">
    <property type="term" value="P:thiamine diphosphate biosynthetic process"/>
    <property type="evidence" value="ECO:0007669"/>
    <property type="project" value="UniProtKB-UniRule"/>
</dbReference>
<feature type="binding site" evidence="10">
    <location>
        <position position="429"/>
    </location>
    <ligand>
        <name>substrate</name>
    </ligand>
</feature>
<feature type="domain" description="ThiC-associated" evidence="13">
    <location>
        <begin position="46"/>
        <end position="124"/>
    </location>
</feature>
<dbReference type="InterPro" id="IPR038521">
    <property type="entry name" value="ThiC/Bza_core_dom"/>
</dbReference>
<sequence length="706" mass="78827">MSSFDDQNQTLSPDNAHQRSDYTGNFVEDIDNSAEIAAIEADPTNFPNSTRIYVQGQLHPEIRVPMREIRQDKTTHSNGVVEENAPIRVYDCSGPWGDPSFEGDVTQGLPALRRDWILAREDVEEYEGRDIRPEDNGYLSDKHAETYNASKAAKNKLKEYPGLKRKPLRAKSHPVTQKWYAEQGLITPEMEFVAIRENLGRLEAFQTVADRYEPGEEILKQQIADLEKQLAAAKAKLNGEEVELSNLNSPSNGTPEGYLMPRPSEIDPQKQVARNRMDHQHPGQSFGAQIPALITPEFVRSEVARGRAIIPANINHPENEPMAIGRNFLVKINANIGNSAVASTIDEEVEKMRWSTKWGADTVMDLSTGKNIHATREWIIRNSPVPIGTVPIYQALEKVNGRIEDLTWELYRDTLIEQAEQGVDYFTIHAAVLLRFVAPTAKRMTGIVSRGGSIMAKWSIHHGKENFLYTHWDDICDICAAYDVSFSIGDGLRPGSIADANDYAQLAELEVQGELTQRAWKKGCQVMNEGPGHVPLHLVQENMQKQIEWCHEAPFYTLGPLTTDIAPGYDHITSGIGAAHIGWHGCAMLCYVTPKEHLGLPNRDDVREGVITYKIAAHAADLAKGHPAAQERDNAISKARFEFRWRDQFALGLDPARAIAFHDETLPAEGAKTAHFCSMCGPTFCSMKITGDVRKYAEEKGYTEAP</sequence>
<name>A0A934RP17_9BACT</name>
<evidence type="ECO:0000256" key="1">
    <source>
        <dbReference type="ARBA" id="ARBA00003175"/>
    </source>
</evidence>
<proteinExistence type="inferred from homology"/>
<dbReference type="SFLD" id="SFLDG01114">
    <property type="entry name" value="phosphomethylpyrimidine_syntha"/>
    <property type="match status" value="1"/>
</dbReference>
<evidence type="ECO:0000256" key="11">
    <source>
        <dbReference type="SAM" id="Coils"/>
    </source>
</evidence>
<feature type="binding site" evidence="10">
    <location>
        <position position="685"/>
    </location>
    <ligand>
        <name>[4Fe-4S] cluster</name>
        <dbReference type="ChEBI" id="CHEBI:49883"/>
        <note>4Fe-4S-S-AdoMet</note>
    </ligand>
</feature>
<feature type="binding site" evidence="10">
    <location>
        <position position="533"/>
    </location>
    <ligand>
        <name>Zn(2+)</name>
        <dbReference type="ChEBI" id="CHEBI:29105"/>
    </ligand>
</feature>
<keyword evidence="9 10" id="KW-0456">Lyase</keyword>
<evidence type="ECO:0000256" key="12">
    <source>
        <dbReference type="SAM" id="MobiDB-lite"/>
    </source>
</evidence>
<comment type="caution">
    <text evidence="14">The sequence shown here is derived from an EMBL/GenBank/DDBJ whole genome shotgun (WGS) entry which is preliminary data.</text>
</comment>
<feature type="binding site" evidence="10">
    <location>
        <position position="677"/>
    </location>
    <ligand>
        <name>[4Fe-4S] cluster</name>
        <dbReference type="ChEBI" id="CHEBI:49883"/>
        <note>4Fe-4S-S-AdoMet</note>
    </ligand>
</feature>
<feature type="binding site" evidence="10">
    <location>
        <position position="680"/>
    </location>
    <ligand>
        <name>[4Fe-4S] cluster</name>
        <dbReference type="ChEBI" id="CHEBI:49883"/>
        <note>4Fe-4S-S-AdoMet</note>
    </ligand>
</feature>
<dbReference type="SFLD" id="SFLDF00407">
    <property type="entry name" value="phosphomethylpyrimidine_syntha"/>
    <property type="match status" value="1"/>
</dbReference>
<evidence type="ECO:0000256" key="7">
    <source>
        <dbReference type="ARBA" id="ARBA00023004"/>
    </source>
</evidence>
<feature type="compositionally biased region" description="Polar residues" evidence="12">
    <location>
        <begin position="1"/>
        <end position="15"/>
    </location>
</feature>
<reference evidence="14" key="1">
    <citation type="submission" date="2021-01" db="EMBL/GenBank/DDBJ databases">
        <title>Modified the classification status of verrucomicrobia.</title>
        <authorList>
            <person name="Feng X."/>
        </authorList>
    </citation>
    <scope>NUCLEOTIDE SEQUENCE</scope>
    <source>
        <strain evidence="14">KCTC 12986</strain>
    </source>
</reference>
<dbReference type="GO" id="GO:0008270">
    <property type="term" value="F:zinc ion binding"/>
    <property type="evidence" value="ECO:0007669"/>
    <property type="project" value="UniProtKB-UniRule"/>
</dbReference>
<dbReference type="NCBIfam" id="NF006763">
    <property type="entry name" value="PRK09284.1"/>
    <property type="match status" value="1"/>
</dbReference>
<dbReference type="Pfam" id="PF01964">
    <property type="entry name" value="ThiC_Rad_SAM"/>
    <property type="match status" value="1"/>
</dbReference>
<organism evidence="14 15">
    <name type="scientific">Roseibacillus ishigakijimensis</name>
    <dbReference type="NCBI Taxonomy" id="454146"/>
    <lineage>
        <taxon>Bacteria</taxon>
        <taxon>Pseudomonadati</taxon>
        <taxon>Verrucomicrobiota</taxon>
        <taxon>Verrucomicrobiia</taxon>
        <taxon>Verrucomicrobiales</taxon>
        <taxon>Verrucomicrobiaceae</taxon>
        <taxon>Roseibacillus</taxon>
    </lineage>
</organism>
<comment type="pathway">
    <text evidence="10">Cofactor biosynthesis; thiamine diphosphate biosynthesis.</text>
</comment>
<comment type="similarity">
    <text evidence="10">Belongs to the ThiC family.</text>
</comment>
<dbReference type="FunFam" id="3.20.20.540:FF:000001">
    <property type="entry name" value="Phosphomethylpyrimidine synthase"/>
    <property type="match status" value="1"/>
</dbReference>
<evidence type="ECO:0000256" key="8">
    <source>
        <dbReference type="ARBA" id="ARBA00023014"/>
    </source>
</evidence>
<keyword evidence="6 10" id="KW-0784">Thiamine biosynthesis</keyword>
<keyword evidence="3 10" id="KW-0949">S-adenosyl-L-methionine</keyword>
<feature type="binding site" evidence="10">
    <location>
        <position position="335"/>
    </location>
    <ligand>
        <name>substrate</name>
    </ligand>
</feature>
<dbReference type="GO" id="GO:0051539">
    <property type="term" value="F:4 iron, 4 sulfur cluster binding"/>
    <property type="evidence" value="ECO:0007669"/>
    <property type="project" value="UniProtKB-KW"/>
</dbReference>
<feature type="binding site" evidence="10">
    <location>
        <position position="597"/>
    </location>
    <ligand>
        <name>Zn(2+)</name>
        <dbReference type="ChEBI" id="CHEBI:29105"/>
    </ligand>
</feature>
<dbReference type="EC" id="4.1.99.17" evidence="10"/>
<dbReference type="AlphaFoldDB" id="A0A934RP17"/>